<dbReference type="GeneID" id="125385155"/>
<sequence length="131" mass="14718">MIERVLSVTLEVDDPVAFAPVTRISFDSKFSKFDSQQRLVLNPEIPKLFVPKSPSHFFLQAVHSKEDLILNSAFKNMTTSNLSDNEVSKEMLNEVDLGVNIEVVNKLFGATSRMPNRIDVVGTELPDLRVL</sequence>
<proteinExistence type="predicted"/>
<keyword evidence="1" id="KW-1185">Reference proteome</keyword>
<gene>
    <name evidence="2" type="primary">LOC125385155</name>
</gene>
<dbReference type="KEGG" id="bter:125385155"/>
<evidence type="ECO:0000313" key="1">
    <source>
        <dbReference type="Proteomes" id="UP000835206"/>
    </source>
</evidence>
<accession>A0A9C6SK42</accession>
<protein>
    <submittedName>
        <fullName evidence="2">Uncharacterized protein LOC125385155</fullName>
    </submittedName>
</protein>
<name>A0A9C6SK42_BOMTE</name>
<dbReference type="AlphaFoldDB" id="A0A9C6SK42"/>
<dbReference type="RefSeq" id="XP_048262091.1">
    <property type="nucleotide sequence ID" value="XM_048406134.1"/>
</dbReference>
<evidence type="ECO:0000313" key="2">
    <source>
        <dbReference type="RefSeq" id="XP_048262091.1"/>
    </source>
</evidence>
<reference evidence="2" key="1">
    <citation type="submission" date="2025-08" db="UniProtKB">
        <authorList>
            <consortium name="RefSeq"/>
        </authorList>
    </citation>
    <scope>IDENTIFICATION</scope>
</reference>
<organism evidence="1 2">
    <name type="scientific">Bombus terrestris</name>
    <name type="common">Buff-tailed bumblebee</name>
    <name type="synonym">Apis terrestris</name>
    <dbReference type="NCBI Taxonomy" id="30195"/>
    <lineage>
        <taxon>Eukaryota</taxon>
        <taxon>Metazoa</taxon>
        <taxon>Ecdysozoa</taxon>
        <taxon>Arthropoda</taxon>
        <taxon>Hexapoda</taxon>
        <taxon>Insecta</taxon>
        <taxon>Pterygota</taxon>
        <taxon>Neoptera</taxon>
        <taxon>Endopterygota</taxon>
        <taxon>Hymenoptera</taxon>
        <taxon>Apocrita</taxon>
        <taxon>Aculeata</taxon>
        <taxon>Apoidea</taxon>
        <taxon>Anthophila</taxon>
        <taxon>Apidae</taxon>
        <taxon>Bombus</taxon>
        <taxon>Bombus</taxon>
    </lineage>
</organism>
<dbReference type="Proteomes" id="UP000835206">
    <property type="component" value="Chromosome 1"/>
</dbReference>